<dbReference type="FunFam" id="1.10.10.10:FF:000138">
    <property type="entry name" value="Rrf2 family transcriptional regulator"/>
    <property type="match status" value="1"/>
</dbReference>
<dbReference type="GO" id="GO:0003700">
    <property type="term" value="F:DNA-binding transcription factor activity"/>
    <property type="evidence" value="ECO:0007669"/>
    <property type="project" value="TreeGrafter"/>
</dbReference>
<dbReference type="PROSITE" id="PS51197">
    <property type="entry name" value="HTH_RRF2_2"/>
    <property type="match status" value="1"/>
</dbReference>
<evidence type="ECO:0000256" key="1">
    <source>
        <dbReference type="SAM" id="Phobius"/>
    </source>
</evidence>
<dbReference type="Pfam" id="PF02082">
    <property type="entry name" value="Rrf2"/>
    <property type="match status" value="1"/>
</dbReference>
<gene>
    <name evidence="2" type="ORF">BsIDN1_61230</name>
</gene>
<accession>A0A5S9MI86</accession>
<reference evidence="2 3" key="1">
    <citation type="submission" date="2019-12" db="EMBL/GenBank/DDBJ databases">
        <title>Full genome sequence of a Bacillus safensis strain isolated from commercially available natto in Indonesia.</title>
        <authorList>
            <person name="Yoshida M."/>
            <person name="Uomi M."/>
            <person name="Waturangi D."/>
            <person name="Ekaputri J.J."/>
            <person name="Setiamarga D.H.E."/>
        </authorList>
    </citation>
    <scope>NUCLEOTIDE SEQUENCE [LARGE SCALE GENOMIC DNA]</scope>
    <source>
        <strain evidence="2 3">IDN1</strain>
    </source>
</reference>
<dbReference type="GO" id="GO:0005829">
    <property type="term" value="C:cytosol"/>
    <property type="evidence" value="ECO:0007669"/>
    <property type="project" value="TreeGrafter"/>
</dbReference>
<dbReference type="AlphaFoldDB" id="A0A5S9MI86"/>
<evidence type="ECO:0000313" key="3">
    <source>
        <dbReference type="Proteomes" id="UP000464658"/>
    </source>
</evidence>
<dbReference type="Gene3D" id="1.10.10.10">
    <property type="entry name" value="Winged helix-like DNA-binding domain superfamily/Winged helix DNA-binding domain"/>
    <property type="match status" value="1"/>
</dbReference>
<protein>
    <submittedName>
        <fullName evidence="2">Rrf2 family transcriptional regulator</fullName>
    </submittedName>
</protein>
<organism evidence="2 3">
    <name type="scientific">Bacillus safensis</name>
    <dbReference type="NCBI Taxonomy" id="561879"/>
    <lineage>
        <taxon>Bacteria</taxon>
        <taxon>Bacillati</taxon>
        <taxon>Bacillota</taxon>
        <taxon>Bacilli</taxon>
        <taxon>Bacillales</taxon>
        <taxon>Bacillaceae</taxon>
        <taxon>Bacillus</taxon>
    </lineage>
</organism>
<evidence type="ECO:0000313" key="2">
    <source>
        <dbReference type="EMBL" id="BBP92505.1"/>
    </source>
</evidence>
<dbReference type="Proteomes" id="UP000464658">
    <property type="component" value="Chromosome"/>
</dbReference>
<keyword evidence="1" id="KW-1133">Transmembrane helix</keyword>
<keyword evidence="1" id="KW-0812">Transmembrane</keyword>
<feature type="transmembrane region" description="Helical" evidence="1">
    <location>
        <begin position="142"/>
        <end position="163"/>
    </location>
</feature>
<dbReference type="InterPro" id="IPR036390">
    <property type="entry name" value="WH_DNA-bd_sf"/>
</dbReference>
<dbReference type="InterPro" id="IPR036388">
    <property type="entry name" value="WH-like_DNA-bd_sf"/>
</dbReference>
<proteinExistence type="predicted"/>
<dbReference type="InterPro" id="IPR000944">
    <property type="entry name" value="Tscrpt_reg_Rrf2"/>
</dbReference>
<name>A0A5S9MI86_BACIA</name>
<dbReference type="PANTHER" id="PTHR33221:SF15">
    <property type="entry name" value="HTH-TYPE TRANSCRIPTIONAL REGULATOR YWGB-RELATED"/>
    <property type="match status" value="1"/>
</dbReference>
<sequence>MKISSRFTVAVHILALLSLEKGSLQTSEDIAGSVNTNPVVIRRIMSKLKKAGLISTSLGKGGSQLNRSEDDITLLDVYKAVEVVDEGELFQIHESPNPDCPIGANIQAVLELILCRAQSAMEQVLAEIKLSELTHVLIKKNWMIYSIFFFTSVVTVLVTPFFINIKPYCRRS</sequence>
<dbReference type="PANTHER" id="PTHR33221">
    <property type="entry name" value="WINGED HELIX-TURN-HELIX TRANSCRIPTIONAL REGULATOR, RRF2 FAMILY"/>
    <property type="match status" value="1"/>
</dbReference>
<dbReference type="SUPFAM" id="SSF46785">
    <property type="entry name" value="Winged helix' DNA-binding domain"/>
    <property type="match status" value="1"/>
</dbReference>
<dbReference type="EMBL" id="AP021906">
    <property type="protein sequence ID" value="BBP92505.1"/>
    <property type="molecule type" value="Genomic_DNA"/>
</dbReference>
<keyword evidence="1" id="KW-0472">Membrane</keyword>